<dbReference type="EMBL" id="CABFMQ020000090">
    <property type="protein sequence ID" value="VTZ51189.1"/>
    <property type="molecule type" value="Genomic_DNA"/>
</dbReference>
<proteinExistence type="predicted"/>
<dbReference type="AlphaFoldDB" id="A0A8B6M845"/>
<evidence type="ECO:0000256" key="1">
    <source>
        <dbReference type="SAM" id="MobiDB-lite"/>
    </source>
</evidence>
<dbReference type="Proteomes" id="UP000485880">
    <property type="component" value="Unassembled WGS sequence"/>
</dbReference>
<reference evidence="2 3" key="1">
    <citation type="submission" date="2019-05" db="EMBL/GenBank/DDBJ databases">
        <authorList>
            <person name="Farhan Ul Haque M."/>
        </authorList>
    </citation>
    <scope>NUCLEOTIDE SEQUENCE [LARGE SCALE GENOMIC DNA]</scope>
    <source>
        <strain evidence="2">2</strain>
    </source>
</reference>
<accession>A0A8B6M845</accession>
<comment type="caution">
    <text evidence="2">The sequence shown here is derived from an EMBL/GenBank/DDBJ whole genome shotgun (WGS) entry which is preliminary data.</text>
</comment>
<gene>
    <name evidence="2" type="ORF">MPC4_320021</name>
</gene>
<sequence length="95" mass="10341">MPKPSREAAPEENYRSRACPLFSNQRRVGIAREQVGEELAEGPGRPGGGAVEAQRDVEPRPVSFLRQAVDALLADEIGEQGFDDRLVLPADQNDA</sequence>
<evidence type="ECO:0000313" key="2">
    <source>
        <dbReference type="EMBL" id="VTZ51189.1"/>
    </source>
</evidence>
<feature type="region of interest" description="Disordered" evidence="1">
    <location>
        <begin position="36"/>
        <end position="58"/>
    </location>
</feature>
<protein>
    <submittedName>
        <fullName evidence="2">Uncharacterized protein</fullName>
    </submittedName>
</protein>
<organism evidence="2 3">
    <name type="scientific">Methylocella tundrae</name>
    <dbReference type="NCBI Taxonomy" id="227605"/>
    <lineage>
        <taxon>Bacteria</taxon>
        <taxon>Pseudomonadati</taxon>
        <taxon>Pseudomonadota</taxon>
        <taxon>Alphaproteobacteria</taxon>
        <taxon>Hyphomicrobiales</taxon>
        <taxon>Beijerinckiaceae</taxon>
        <taxon>Methylocella</taxon>
    </lineage>
</organism>
<evidence type="ECO:0000313" key="3">
    <source>
        <dbReference type="Proteomes" id="UP000485880"/>
    </source>
</evidence>
<name>A0A8B6M845_METTU</name>
<keyword evidence="3" id="KW-1185">Reference proteome</keyword>